<dbReference type="PROSITE" id="PS51650">
    <property type="entry name" value="C2_DOCK"/>
    <property type="match status" value="1"/>
</dbReference>
<dbReference type="GO" id="GO:0007264">
    <property type="term" value="P:small GTPase-mediated signal transduction"/>
    <property type="evidence" value="ECO:0007669"/>
    <property type="project" value="InterPro"/>
</dbReference>
<dbReference type="GO" id="GO:0016477">
    <property type="term" value="P:cell migration"/>
    <property type="evidence" value="ECO:0007669"/>
    <property type="project" value="TreeGrafter"/>
</dbReference>
<dbReference type="GO" id="GO:0005085">
    <property type="term" value="F:guanyl-nucleotide exchange factor activity"/>
    <property type="evidence" value="ECO:0007669"/>
    <property type="project" value="InterPro"/>
</dbReference>
<name>A0AAV8XJJ9_9CUCU</name>
<dbReference type="Pfam" id="PF14429">
    <property type="entry name" value="DOCK-C2"/>
    <property type="match status" value="1"/>
</dbReference>
<reference evidence="6" key="1">
    <citation type="journal article" date="2023" name="Insect Mol. Biol.">
        <title>Genome sequencing provides insights into the evolution of gene families encoding plant cell wall-degrading enzymes in longhorned beetles.</title>
        <authorList>
            <person name="Shin N.R."/>
            <person name="Okamura Y."/>
            <person name="Kirsch R."/>
            <person name="Pauchet Y."/>
        </authorList>
    </citation>
    <scope>NUCLEOTIDE SEQUENCE</scope>
    <source>
        <strain evidence="6">AMC_N1</strain>
    </source>
</reference>
<feature type="region of interest" description="Disordered" evidence="4">
    <location>
        <begin position="1"/>
        <end position="34"/>
    </location>
</feature>
<accession>A0AAV8XJJ9</accession>
<evidence type="ECO:0000256" key="4">
    <source>
        <dbReference type="SAM" id="MobiDB-lite"/>
    </source>
</evidence>
<dbReference type="PANTHER" id="PTHR45653">
    <property type="entry name" value="DEDICATOR OF CYTOKINESIS"/>
    <property type="match status" value="1"/>
</dbReference>
<comment type="similarity">
    <text evidence="3">Belongs to the DOCK family.</text>
</comment>
<organism evidence="6 7">
    <name type="scientific">Aromia moschata</name>
    <dbReference type="NCBI Taxonomy" id="1265417"/>
    <lineage>
        <taxon>Eukaryota</taxon>
        <taxon>Metazoa</taxon>
        <taxon>Ecdysozoa</taxon>
        <taxon>Arthropoda</taxon>
        <taxon>Hexapoda</taxon>
        <taxon>Insecta</taxon>
        <taxon>Pterygota</taxon>
        <taxon>Neoptera</taxon>
        <taxon>Endopterygota</taxon>
        <taxon>Coleoptera</taxon>
        <taxon>Polyphaga</taxon>
        <taxon>Cucujiformia</taxon>
        <taxon>Chrysomeloidea</taxon>
        <taxon>Cerambycidae</taxon>
        <taxon>Cerambycinae</taxon>
        <taxon>Callichromatini</taxon>
        <taxon>Aromia</taxon>
    </lineage>
</organism>
<dbReference type="InterPro" id="IPR032376">
    <property type="entry name" value="DOCK_N"/>
</dbReference>
<evidence type="ECO:0000313" key="7">
    <source>
        <dbReference type="Proteomes" id="UP001162162"/>
    </source>
</evidence>
<comment type="caution">
    <text evidence="6">The sequence shown here is derived from an EMBL/GenBank/DDBJ whole genome shotgun (WGS) entry which is preliminary data.</text>
</comment>
<dbReference type="GO" id="GO:0007520">
    <property type="term" value="P:myoblast fusion"/>
    <property type="evidence" value="ECO:0007669"/>
    <property type="project" value="TreeGrafter"/>
</dbReference>
<keyword evidence="2" id="KW-0963">Cytoplasm</keyword>
<evidence type="ECO:0000256" key="3">
    <source>
        <dbReference type="PROSITE-ProRule" id="PRU00983"/>
    </source>
</evidence>
<comment type="subcellular location">
    <subcellularLocation>
        <location evidence="1">Cytoplasm</location>
    </subcellularLocation>
</comment>
<evidence type="ECO:0000259" key="5">
    <source>
        <dbReference type="PROSITE" id="PS51650"/>
    </source>
</evidence>
<dbReference type="InterPro" id="IPR027007">
    <property type="entry name" value="C2_DOCK-type_domain"/>
</dbReference>
<evidence type="ECO:0000256" key="1">
    <source>
        <dbReference type="ARBA" id="ARBA00004496"/>
    </source>
</evidence>
<gene>
    <name evidence="6" type="ORF">NQ318_007993</name>
</gene>
<dbReference type="GO" id="GO:0031267">
    <property type="term" value="F:small GTPase binding"/>
    <property type="evidence" value="ECO:0007669"/>
    <property type="project" value="TreeGrafter"/>
</dbReference>
<sequence>MIADATTDPVGSEREESDSEEEDDHSPTPTVSAGLQNVGELRKTLFCAGPLKSVLMNCDKDSLEQTLRKIITKEKIENKNQALFVSLKLLRGDLKQVREENPHLVLGNVSVARKMGFPEVILPGDVRNDLYLTLIGGEFIKGSKSSDKNVEVTVRVCNERGQSIPVSKAYNR</sequence>
<evidence type="ECO:0000256" key="2">
    <source>
        <dbReference type="ARBA" id="ARBA00022490"/>
    </source>
</evidence>
<dbReference type="PANTHER" id="PTHR45653:SF10">
    <property type="entry name" value="MYOBLAST CITY, ISOFORM B"/>
    <property type="match status" value="1"/>
</dbReference>
<keyword evidence="7" id="KW-1185">Reference proteome</keyword>
<dbReference type="InterPro" id="IPR026791">
    <property type="entry name" value="DOCK"/>
</dbReference>
<dbReference type="InterPro" id="IPR035892">
    <property type="entry name" value="C2_domain_sf"/>
</dbReference>
<dbReference type="Pfam" id="PF16172">
    <property type="entry name" value="DOCK_N"/>
    <property type="match status" value="1"/>
</dbReference>
<dbReference type="AlphaFoldDB" id="A0AAV8XJJ9"/>
<dbReference type="EMBL" id="JAPWTK010000539">
    <property type="protein sequence ID" value="KAJ8938705.1"/>
    <property type="molecule type" value="Genomic_DNA"/>
</dbReference>
<evidence type="ECO:0000313" key="6">
    <source>
        <dbReference type="EMBL" id="KAJ8938705.1"/>
    </source>
</evidence>
<dbReference type="Gene3D" id="2.60.40.150">
    <property type="entry name" value="C2 domain"/>
    <property type="match status" value="1"/>
</dbReference>
<feature type="domain" description="C2 DOCK-type" evidence="5">
    <location>
        <begin position="127"/>
        <end position="172"/>
    </location>
</feature>
<proteinExistence type="inferred from homology"/>
<protein>
    <recommendedName>
        <fullName evidence="5">C2 DOCK-type domain-containing protein</fullName>
    </recommendedName>
</protein>
<feature type="compositionally biased region" description="Acidic residues" evidence="4">
    <location>
        <begin position="15"/>
        <end position="24"/>
    </location>
</feature>
<dbReference type="GO" id="GO:0005886">
    <property type="term" value="C:plasma membrane"/>
    <property type="evidence" value="ECO:0007669"/>
    <property type="project" value="TreeGrafter"/>
</dbReference>
<dbReference type="Proteomes" id="UP001162162">
    <property type="component" value="Unassembled WGS sequence"/>
</dbReference>
<dbReference type="GO" id="GO:0005737">
    <property type="term" value="C:cytoplasm"/>
    <property type="evidence" value="ECO:0007669"/>
    <property type="project" value="UniProtKB-SubCell"/>
</dbReference>